<evidence type="ECO:0000313" key="3">
    <source>
        <dbReference type="Proteomes" id="UP001642464"/>
    </source>
</evidence>
<proteinExistence type="predicted"/>
<feature type="compositionally biased region" description="Basic and acidic residues" evidence="1">
    <location>
        <begin position="1093"/>
        <end position="1103"/>
    </location>
</feature>
<feature type="region of interest" description="Disordered" evidence="1">
    <location>
        <begin position="1086"/>
        <end position="1131"/>
    </location>
</feature>
<organism evidence="2 3">
    <name type="scientific">Durusdinium trenchii</name>
    <dbReference type="NCBI Taxonomy" id="1381693"/>
    <lineage>
        <taxon>Eukaryota</taxon>
        <taxon>Sar</taxon>
        <taxon>Alveolata</taxon>
        <taxon>Dinophyceae</taxon>
        <taxon>Suessiales</taxon>
        <taxon>Symbiodiniaceae</taxon>
        <taxon>Durusdinium</taxon>
    </lineage>
</organism>
<accession>A0ABP0KG54</accession>
<sequence length="1198" mass="132582">MGHCQHVPCITPRGEFFHIGQNRYLLDVEKLLFQSFPMVNLNICHLTRRELEDLAGNAMNIRAATAAWLCGLSTLNIDAWNQHGRFSASSSSDYESYSDDGTSEAQSDVSIEPAAKRPKPMVESMRNLSWNQLQSLELDADGVATYLDDDRKEVLLELAEYLESNYHHYSRGVQYLRMLAGQVAMPRAVEPDTEYSIKNVLTSKMEEITASCNMGKWLWDKYGSDAGMDEFKSAMIQIFAMDSVKKHIEHVKPVTHVPMTSMKGLYLDIWDLSFREDAKYGEVGRWPATHAYKAHFGSFLEHGFQSHRECLDIKFSNTAVETTNPVFAIDRFSEISEELLVEDDQMAKTLASFRYVKCLANRTAEKTKPSALDMMLLFKESVRLIYNLLRCPTALWEALKACYNESKPEQAALTMENMDGDYFVPGTELLENGPKIWQDIQAYLGTGPLLDSILEQRGLDPNFDYKKMGFVMEACGKQQEEHVISAQSSVNDARKSSLRAAFNLLLTNVANDQCLQDKFLATAEMNSCRADASTFSAKNEPWLQATLTAHGDGIRRPNQERIVLWINYAAAGVVPAKKILFTLEQVQQILHGFPRTAVAFVLLPNRAADLRSSPRKEEKEEPEEEKEEEDSHPTKKHDEGLSEMLKVERGNGKFATDTRLTRVQELKQAQGLKSRNVWACSTSCHSQSDTAYCASVIGQKTYSLCRSGSLKLPGFPSFESVVADLKNNAHEPPVPDFQVCVPVPNGLAIKQNLVDYWTAIDTFQVPMAELLEAHNKKYNPHGIKRGASDTAGPEGEGGTATNNGSKKMRIDNCVKVADHEGTIADKLVLACGNVRFVYDCKEDNLWICGNDSKKKETFEVKGPLEVFGFGSGDFVEGPEASDVQSDVLTYRDAISQLENAGEVNVKVSMHSLDKKDGVQPHQSGSGLDLVPIRPGSAGAAMVIPEFDIGSYQAINQGDGDTDIDSDGRDASPSIEIIGDTFQRSSSFVDAKLSDTSSAETVKKLGKLIDSYITTTNAESIGHDEVQDAFMTQEMFANGTLFTARDFEMDGCRFQLLILWCLSTTMEDPEEGVDEAMVLQMGDEVVNEEENEGAADRTSKREENGQGGDVASVNDKEEENEGPADGPKETNTVEEIGQGADAWREGAAAVVMVQDAALGQEEEEAPKKAMAGAHEDWLLNLAFKFLGKAICEKIPSGVS</sequence>
<keyword evidence="3" id="KW-1185">Reference proteome</keyword>
<dbReference type="Proteomes" id="UP001642464">
    <property type="component" value="Unassembled WGS sequence"/>
</dbReference>
<feature type="region of interest" description="Disordered" evidence="1">
    <location>
        <begin position="611"/>
        <end position="642"/>
    </location>
</feature>
<dbReference type="EMBL" id="CAXAMM010011325">
    <property type="protein sequence ID" value="CAK9025797.1"/>
    <property type="molecule type" value="Genomic_DNA"/>
</dbReference>
<gene>
    <name evidence="2" type="ORF">SCF082_LOCUS17226</name>
</gene>
<evidence type="ECO:0000256" key="1">
    <source>
        <dbReference type="SAM" id="MobiDB-lite"/>
    </source>
</evidence>
<protein>
    <submittedName>
        <fullName evidence="2">Uncharacterized protein</fullName>
    </submittedName>
</protein>
<name>A0ABP0KG54_9DINO</name>
<comment type="caution">
    <text evidence="2">The sequence shown here is derived from an EMBL/GenBank/DDBJ whole genome shotgun (WGS) entry which is preliminary data.</text>
</comment>
<evidence type="ECO:0000313" key="2">
    <source>
        <dbReference type="EMBL" id="CAK9025797.1"/>
    </source>
</evidence>
<feature type="region of interest" description="Disordered" evidence="1">
    <location>
        <begin position="781"/>
        <end position="804"/>
    </location>
</feature>
<reference evidence="2 3" key="1">
    <citation type="submission" date="2024-02" db="EMBL/GenBank/DDBJ databases">
        <authorList>
            <person name="Chen Y."/>
            <person name="Shah S."/>
            <person name="Dougan E. K."/>
            <person name="Thang M."/>
            <person name="Chan C."/>
        </authorList>
    </citation>
    <scope>NUCLEOTIDE SEQUENCE [LARGE SCALE GENOMIC DNA]</scope>
</reference>
<feature type="compositionally biased region" description="Basic and acidic residues" evidence="1">
    <location>
        <begin position="629"/>
        <end position="642"/>
    </location>
</feature>
<feature type="region of interest" description="Disordered" evidence="1">
    <location>
        <begin position="91"/>
        <end position="118"/>
    </location>
</feature>